<dbReference type="InterPro" id="IPR036291">
    <property type="entry name" value="NAD(P)-bd_dom_sf"/>
</dbReference>
<dbReference type="EMBL" id="MLBY01000004">
    <property type="protein sequence ID" value="MEE7457223.1"/>
    <property type="molecule type" value="Genomic_DNA"/>
</dbReference>
<dbReference type="PROSITE" id="PS51176">
    <property type="entry name" value="PDH_ADH"/>
    <property type="match status" value="1"/>
</dbReference>
<dbReference type="InterPro" id="IPR050812">
    <property type="entry name" value="Preph/Arog_dehydrog"/>
</dbReference>
<protein>
    <submittedName>
        <fullName evidence="3">Prephenate dehydrogenase</fullName>
    </submittedName>
</protein>
<gene>
    <name evidence="3" type="ORF">MRSR164_10660</name>
</gene>
<dbReference type="InterPro" id="IPR003099">
    <property type="entry name" value="Prephen_DH"/>
</dbReference>
<sequence>MSASPLPCPRPRVGIVGFGAFGRLIAEHLAPHADLTVYDPQQPVRPPPCVVVADLPEVAACPVVILATPVARLAEVVGALEPHLRPGTLVVDVGSVKLRPAEILRESLPDHVAILATHPLFGPQSAREGIRGLKIAVCPIRGRSGRRVAAFLRRGLGLDVILTTPEAHDRAMASVQGLTHLIAKVLVAMEPLPTRMTTRSFDLLMQAVGMVRHDAPEVFHAIERENPYAVPVRRRFFALADQLDAELSARGERVDRPSPVLAPVRHRAASPAA</sequence>
<reference evidence="3 4" key="1">
    <citation type="journal article" date="2012" name="Genet. Mol. Biol.">
        <title>Analysis of 16S rRNA and mxaF genes revealing insights into Methylobacterium niche-specific plant association.</title>
        <authorList>
            <person name="Dourado M.N."/>
            <person name="Andreote F.D."/>
            <person name="Dini-Andreote F."/>
            <person name="Conti R."/>
            <person name="Araujo J.M."/>
            <person name="Araujo W.L."/>
        </authorList>
    </citation>
    <scope>NUCLEOTIDE SEQUENCE [LARGE SCALE GENOMIC DNA]</scope>
    <source>
        <strain evidence="3 4">SR1.6/4</strain>
    </source>
</reference>
<keyword evidence="4" id="KW-1185">Reference proteome</keyword>
<dbReference type="Pfam" id="PF20463">
    <property type="entry name" value="PDH_C"/>
    <property type="match status" value="1"/>
</dbReference>
<dbReference type="Gene3D" id="3.40.50.720">
    <property type="entry name" value="NAD(P)-binding Rossmann-like Domain"/>
    <property type="match status" value="1"/>
</dbReference>
<evidence type="ECO:0000259" key="2">
    <source>
        <dbReference type="PROSITE" id="PS51176"/>
    </source>
</evidence>
<accession>A0ABU7TA81</accession>
<comment type="caution">
    <text evidence="3">The sequence shown here is derived from an EMBL/GenBank/DDBJ whole genome shotgun (WGS) entry which is preliminary data.</text>
</comment>
<evidence type="ECO:0000313" key="4">
    <source>
        <dbReference type="Proteomes" id="UP001349262"/>
    </source>
</evidence>
<evidence type="ECO:0000256" key="1">
    <source>
        <dbReference type="ARBA" id="ARBA00023002"/>
    </source>
</evidence>
<organism evidence="3 4">
    <name type="scientific">Methylobacterium radiotolerans</name>
    <dbReference type="NCBI Taxonomy" id="31998"/>
    <lineage>
        <taxon>Bacteria</taxon>
        <taxon>Pseudomonadati</taxon>
        <taxon>Pseudomonadota</taxon>
        <taxon>Alphaproteobacteria</taxon>
        <taxon>Hyphomicrobiales</taxon>
        <taxon>Methylobacteriaceae</taxon>
        <taxon>Methylobacterium</taxon>
    </lineage>
</organism>
<dbReference type="PANTHER" id="PTHR21363:SF0">
    <property type="entry name" value="PREPHENATE DEHYDROGENASE [NADP(+)]"/>
    <property type="match status" value="1"/>
</dbReference>
<dbReference type="SUPFAM" id="SSF48179">
    <property type="entry name" value="6-phosphogluconate dehydrogenase C-terminal domain-like"/>
    <property type="match status" value="1"/>
</dbReference>
<feature type="domain" description="Prephenate/arogenate dehydrogenase" evidence="2">
    <location>
        <begin position="11"/>
        <end position="273"/>
    </location>
</feature>
<keyword evidence="1" id="KW-0560">Oxidoreductase</keyword>
<dbReference type="InterPro" id="IPR046826">
    <property type="entry name" value="PDH_N"/>
</dbReference>
<proteinExistence type="predicted"/>
<evidence type="ECO:0000313" key="3">
    <source>
        <dbReference type="EMBL" id="MEE7457223.1"/>
    </source>
</evidence>
<dbReference type="Proteomes" id="UP001349262">
    <property type="component" value="Unassembled WGS sequence"/>
</dbReference>
<dbReference type="PANTHER" id="PTHR21363">
    <property type="entry name" value="PREPHENATE DEHYDROGENASE"/>
    <property type="match status" value="1"/>
</dbReference>
<dbReference type="InterPro" id="IPR008927">
    <property type="entry name" value="6-PGluconate_DH-like_C_sf"/>
</dbReference>
<dbReference type="SUPFAM" id="SSF51735">
    <property type="entry name" value="NAD(P)-binding Rossmann-fold domains"/>
    <property type="match status" value="1"/>
</dbReference>
<dbReference type="Pfam" id="PF02153">
    <property type="entry name" value="PDH_N"/>
    <property type="match status" value="1"/>
</dbReference>
<dbReference type="InterPro" id="IPR046825">
    <property type="entry name" value="PDH_C"/>
</dbReference>
<name>A0ABU7TA81_9HYPH</name>